<evidence type="ECO:0000256" key="3">
    <source>
        <dbReference type="SAM" id="MobiDB-lite"/>
    </source>
</evidence>
<evidence type="ECO:0000256" key="2">
    <source>
        <dbReference type="RuleBase" id="RU362007"/>
    </source>
</evidence>
<dbReference type="GO" id="GO:0006006">
    <property type="term" value="P:glucose metabolic process"/>
    <property type="evidence" value="ECO:0007669"/>
    <property type="project" value="TreeGrafter"/>
</dbReference>
<evidence type="ECO:0000256" key="1">
    <source>
        <dbReference type="ARBA" id="ARBA00004888"/>
    </source>
</evidence>
<dbReference type="PROSITE" id="PS51748">
    <property type="entry name" value="HEXOKINASE_2"/>
    <property type="match status" value="1"/>
</dbReference>
<reference evidence="6" key="1">
    <citation type="journal article" date="2015" name="Nat. Genet.">
        <title>The genome and transcriptome of the zoonotic hookworm Ancylostoma ceylanicum identify infection-specific gene families.</title>
        <authorList>
            <person name="Schwarz E.M."/>
            <person name="Hu Y."/>
            <person name="Antoshechkin I."/>
            <person name="Miller M.M."/>
            <person name="Sternberg P.W."/>
            <person name="Aroian R.V."/>
        </authorList>
    </citation>
    <scope>NUCLEOTIDE SEQUENCE</scope>
    <source>
        <strain evidence="6">HY135</strain>
    </source>
</reference>
<keyword evidence="2" id="KW-0324">Glycolysis</keyword>
<dbReference type="GO" id="GO:0001678">
    <property type="term" value="P:intracellular glucose homeostasis"/>
    <property type="evidence" value="ECO:0007669"/>
    <property type="project" value="InterPro"/>
</dbReference>
<dbReference type="AlphaFoldDB" id="A0A016UGJ3"/>
<dbReference type="InterPro" id="IPR022673">
    <property type="entry name" value="Hexokinase_C"/>
</dbReference>
<evidence type="ECO:0000313" key="5">
    <source>
        <dbReference type="EMBL" id="EYC14454.1"/>
    </source>
</evidence>
<dbReference type="PRINTS" id="PR00475">
    <property type="entry name" value="HEXOKINASE"/>
</dbReference>
<dbReference type="GO" id="GO:0004340">
    <property type="term" value="F:glucokinase activity"/>
    <property type="evidence" value="ECO:0007669"/>
    <property type="project" value="TreeGrafter"/>
</dbReference>
<dbReference type="PANTHER" id="PTHR19443:SF77">
    <property type="entry name" value="PHOSPHOTRANSFERASE"/>
    <property type="match status" value="1"/>
</dbReference>
<dbReference type="InterPro" id="IPR001312">
    <property type="entry name" value="Hexokinase"/>
</dbReference>
<dbReference type="Gene3D" id="3.40.367.20">
    <property type="match status" value="1"/>
</dbReference>
<dbReference type="GO" id="GO:0005524">
    <property type="term" value="F:ATP binding"/>
    <property type="evidence" value="ECO:0007669"/>
    <property type="project" value="UniProtKB-UniRule"/>
</dbReference>
<dbReference type="Pfam" id="PF03727">
    <property type="entry name" value="Hexokinase_2"/>
    <property type="match status" value="1"/>
</dbReference>
<evidence type="ECO:0000259" key="4">
    <source>
        <dbReference type="Pfam" id="PF03727"/>
    </source>
</evidence>
<keyword evidence="6" id="KW-1185">Reference proteome</keyword>
<dbReference type="InterPro" id="IPR043129">
    <property type="entry name" value="ATPase_NBD"/>
</dbReference>
<dbReference type="SUPFAM" id="SSF53067">
    <property type="entry name" value="Actin-like ATPase domain"/>
    <property type="match status" value="1"/>
</dbReference>
<dbReference type="GO" id="GO:0006096">
    <property type="term" value="P:glycolytic process"/>
    <property type="evidence" value="ECO:0007669"/>
    <property type="project" value="UniProtKB-KW"/>
</dbReference>
<dbReference type="GO" id="GO:0005739">
    <property type="term" value="C:mitochondrion"/>
    <property type="evidence" value="ECO:0007669"/>
    <property type="project" value="TreeGrafter"/>
</dbReference>
<organism evidence="5 6">
    <name type="scientific">Ancylostoma ceylanicum</name>
    <dbReference type="NCBI Taxonomy" id="53326"/>
    <lineage>
        <taxon>Eukaryota</taxon>
        <taxon>Metazoa</taxon>
        <taxon>Ecdysozoa</taxon>
        <taxon>Nematoda</taxon>
        <taxon>Chromadorea</taxon>
        <taxon>Rhabditida</taxon>
        <taxon>Rhabditina</taxon>
        <taxon>Rhabditomorpha</taxon>
        <taxon>Strongyloidea</taxon>
        <taxon>Ancylostomatidae</taxon>
        <taxon>Ancylostomatinae</taxon>
        <taxon>Ancylostoma</taxon>
    </lineage>
</organism>
<name>A0A016UGJ3_9BILA</name>
<keyword evidence="2" id="KW-0067">ATP-binding</keyword>
<dbReference type="EMBL" id="JARK01001376">
    <property type="protein sequence ID" value="EYC14454.1"/>
    <property type="molecule type" value="Genomic_DNA"/>
</dbReference>
<dbReference type="GO" id="GO:0005536">
    <property type="term" value="F:D-glucose binding"/>
    <property type="evidence" value="ECO:0007669"/>
    <property type="project" value="InterPro"/>
</dbReference>
<keyword evidence="2" id="KW-0547">Nucleotide-binding</keyword>
<dbReference type="GO" id="GO:0008865">
    <property type="term" value="F:fructokinase activity"/>
    <property type="evidence" value="ECO:0007669"/>
    <property type="project" value="TreeGrafter"/>
</dbReference>
<protein>
    <recommendedName>
        <fullName evidence="2">Phosphotransferase</fullName>
        <ecNumber evidence="2">2.7.1.-</ecNumber>
    </recommendedName>
</protein>
<dbReference type="OrthoDB" id="419537at2759"/>
<gene>
    <name evidence="5" type="primary">Acey_s0040.g213</name>
    <name evidence="5" type="synonym">Acey-H25P06.1</name>
    <name evidence="5" type="ORF">Y032_0040g213</name>
</gene>
<dbReference type="Proteomes" id="UP000024635">
    <property type="component" value="Unassembled WGS sequence"/>
</dbReference>
<sequence length="207" mass="23918">MTAVVAIVKSLLFSDDCGSYSNTRQIMDELAIDDYTFSDMLLFREVCLVVSRRSANLSAAAIACVLNRVRRPRMLVAIDGSTYKYHPFFDHWVTDKVKELIDPGLEFKIVQTGDGSGKGAALIAAIVTRVKRAEEKRKKDEEARLLREAAEEEKRRRAEEERLRLEAEEREREKQAEEERSRKMTELLSYGEDRVKEEQNHYITLED</sequence>
<dbReference type="PANTHER" id="PTHR19443">
    <property type="entry name" value="HEXOKINASE"/>
    <property type="match status" value="1"/>
</dbReference>
<comment type="similarity">
    <text evidence="2">Belongs to the hexokinase family.</text>
</comment>
<keyword evidence="2" id="KW-0808">Transferase</keyword>
<accession>A0A016UGJ3</accession>
<comment type="caution">
    <text evidence="5">The sequence shown here is derived from an EMBL/GenBank/DDBJ whole genome shotgun (WGS) entry which is preliminary data.</text>
</comment>
<keyword evidence="2" id="KW-0418">Kinase</keyword>
<proteinExistence type="inferred from homology"/>
<feature type="domain" description="Hexokinase C-terminal" evidence="4">
    <location>
        <begin position="14"/>
        <end position="126"/>
    </location>
</feature>
<comment type="pathway">
    <text evidence="1">Carbohydrate degradation; glycolysis; D-glyceraldehyde 3-phosphate and glycerone phosphate from D-glucose: step 1/4.</text>
</comment>
<dbReference type="EC" id="2.7.1.-" evidence="2"/>
<feature type="region of interest" description="Disordered" evidence="3">
    <location>
        <begin position="147"/>
        <end position="193"/>
    </location>
</feature>
<evidence type="ECO:0000313" key="6">
    <source>
        <dbReference type="Proteomes" id="UP000024635"/>
    </source>
</evidence>
<dbReference type="GO" id="GO:0005829">
    <property type="term" value="C:cytosol"/>
    <property type="evidence" value="ECO:0007669"/>
    <property type="project" value="TreeGrafter"/>
</dbReference>